<sequence length="274" mass="29506">MTIAAPVADFLVLPPRLDSTAELLAESARRRGLAVEHLPSPSVPAQLRQARGGHLYGGPNFAAAVASDLDLAMLEPADDWLVQLPYEYTRRDITLTTLAEARWLRTPTFVKPPRDKTLTAGVYADGSRLPRAERYHPDTPVLVSEIVTFLVEYRLFVLDATVHAASRYATNGRLDPAPLDAGPHRAAVLDFAASLLGACAASLPSAVVVDVGLASNADRGDEHWAVVEANMAWFSASYAANPDRVLDVVLRAAGPRDRLTPRDHAFTGPPALFG</sequence>
<accession>A0ABZ1PK90</accession>
<evidence type="ECO:0000313" key="3">
    <source>
        <dbReference type="Proteomes" id="UP001346877"/>
    </source>
</evidence>
<dbReference type="EMBL" id="CP107941">
    <property type="protein sequence ID" value="WUI83587.1"/>
    <property type="molecule type" value="Genomic_DNA"/>
</dbReference>
<dbReference type="RefSeq" id="WP_328372706.1">
    <property type="nucleotide sequence ID" value="NZ_CP107941.1"/>
</dbReference>
<protein>
    <submittedName>
        <fullName evidence="2">ATP-grasp domain-containing protein</fullName>
    </submittedName>
</protein>
<proteinExistence type="predicted"/>
<organism evidence="2 3">
    <name type="scientific">Micromonospora zamorensis</name>
    <dbReference type="NCBI Taxonomy" id="709883"/>
    <lineage>
        <taxon>Bacteria</taxon>
        <taxon>Bacillati</taxon>
        <taxon>Actinomycetota</taxon>
        <taxon>Actinomycetes</taxon>
        <taxon>Micromonosporales</taxon>
        <taxon>Micromonosporaceae</taxon>
        <taxon>Micromonospora</taxon>
    </lineage>
</organism>
<feature type="domain" description="ATP-grasp" evidence="1">
    <location>
        <begin position="88"/>
        <end position="248"/>
    </location>
</feature>
<gene>
    <name evidence="2" type="ORF">OG375_04245</name>
</gene>
<evidence type="ECO:0000313" key="2">
    <source>
        <dbReference type="EMBL" id="WUI83587.1"/>
    </source>
</evidence>
<evidence type="ECO:0000259" key="1">
    <source>
        <dbReference type="Pfam" id="PF18299"/>
    </source>
</evidence>
<dbReference type="InterPro" id="IPR041261">
    <property type="entry name" value="R2K_2"/>
</dbReference>
<keyword evidence="3" id="KW-1185">Reference proteome</keyword>
<name>A0ABZ1PK90_9ACTN</name>
<dbReference type="Pfam" id="PF18299">
    <property type="entry name" value="R2K_2"/>
    <property type="match status" value="1"/>
</dbReference>
<dbReference type="Proteomes" id="UP001346877">
    <property type="component" value="Chromosome"/>
</dbReference>
<reference evidence="2 3" key="1">
    <citation type="submission" date="2022-10" db="EMBL/GenBank/DDBJ databases">
        <title>The complete genomes of actinobacterial strains from the NBC collection.</title>
        <authorList>
            <person name="Joergensen T.S."/>
            <person name="Alvarez Arevalo M."/>
            <person name="Sterndorff E.B."/>
            <person name="Faurdal D."/>
            <person name="Vuksanovic O."/>
            <person name="Mourched A.-S."/>
            <person name="Charusanti P."/>
            <person name="Shaw S."/>
            <person name="Blin K."/>
            <person name="Weber T."/>
        </authorList>
    </citation>
    <scope>NUCLEOTIDE SEQUENCE [LARGE SCALE GENOMIC DNA]</scope>
    <source>
        <strain evidence="2 3">NBC_00396</strain>
    </source>
</reference>